<proteinExistence type="inferred from homology"/>
<evidence type="ECO:0000256" key="1">
    <source>
        <dbReference type="ARBA" id="ARBA00004370"/>
    </source>
</evidence>
<dbReference type="AlphaFoldDB" id="A0A6J7GSX4"/>
<feature type="transmembrane region" description="Helical" evidence="10">
    <location>
        <begin position="53"/>
        <end position="86"/>
    </location>
</feature>
<evidence type="ECO:0000313" key="11">
    <source>
        <dbReference type="EMBL" id="CAB4907353.1"/>
    </source>
</evidence>
<dbReference type="Gene3D" id="1.20.5.1030">
    <property type="entry name" value="Preprotein translocase secy subunit"/>
    <property type="match status" value="1"/>
</dbReference>
<gene>
    <name evidence="11" type="ORF">UFOPK3516_01278</name>
</gene>
<keyword evidence="7" id="KW-0811">Translocation</keyword>
<evidence type="ECO:0000256" key="9">
    <source>
        <dbReference type="SAM" id="MobiDB-lite"/>
    </source>
</evidence>
<sequence>MARNYADESGEDVVARAKADRAARRNPFSRLALFIRQVINELKKVVTPTRKELWSYILVVLVFVIIIMAIVGLLDWLFGWGVVYVFGNGPSK</sequence>
<dbReference type="NCBIfam" id="TIGR00964">
    <property type="entry name" value="secE_bact"/>
    <property type="match status" value="1"/>
</dbReference>
<comment type="subcellular location">
    <subcellularLocation>
        <location evidence="1">Membrane</location>
    </subcellularLocation>
</comment>
<organism evidence="11">
    <name type="scientific">freshwater metagenome</name>
    <dbReference type="NCBI Taxonomy" id="449393"/>
    <lineage>
        <taxon>unclassified sequences</taxon>
        <taxon>metagenomes</taxon>
        <taxon>ecological metagenomes</taxon>
    </lineage>
</organism>
<dbReference type="GO" id="GO:0006605">
    <property type="term" value="P:protein targeting"/>
    <property type="evidence" value="ECO:0007669"/>
    <property type="project" value="InterPro"/>
</dbReference>
<dbReference type="GO" id="GO:0005886">
    <property type="term" value="C:plasma membrane"/>
    <property type="evidence" value="ECO:0007669"/>
    <property type="project" value="TreeGrafter"/>
</dbReference>
<dbReference type="Pfam" id="PF00584">
    <property type="entry name" value="SecE"/>
    <property type="match status" value="1"/>
</dbReference>
<keyword evidence="5" id="KW-0653">Protein transport</keyword>
<name>A0A6J7GSX4_9ZZZZ</name>
<protein>
    <submittedName>
        <fullName evidence="11">Unannotated protein</fullName>
    </submittedName>
</protein>
<keyword evidence="2" id="KW-0813">Transport</keyword>
<dbReference type="InterPro" id="IPR005807">
    <property type="entry name" value="SecE_bac"/>
</dbReference>
<feature type="region of interest" description="Disordered" evidence="9">
    <location>
        <begin position="1"/>
        <end position="23"/>
    </location>
</feature>
<accession>A0A6J7GSX4</accession>
<feature type="compositionally biased region" description="Basic and acidic residues" evidence="9">
    <location>
        <begin position="13"/>
        <end position="23"/>
    </location>
</feature>
<evidence type="ECO:0000256" key="6">
    <source>
        <dbReference type="ARBA" id="ARBA00022989"/>
    </source>
</evidence>
<evidence type="ECO:0000256" key="4">
    <source>
        <dbReference type="ARBA" id="ARBA00022692"/>
    </source>
</evidence>
<dbReference type="GO" id="GO:0006886">
    <property type="term" value="P:intracellular protein transport"/>
    <property type="evidence" value="ECO:0007669"/>
    <property type="project" value="InterPro"/>
</dbReference>
<evidence type="ECO:0000256" key="7">
    <source>
        <dbReference type="ARBA" id="ARBA00023010"/>
    </source>
</evidence>
<dbReference type="PANTHER" id="PTHR33910">
    <property type="entry name" value="PROTEIN TRANSLOCASE SUBUNIT SECE"/>
    <property type="match status" value="1"/>
</dbReference>
<dbReference type="GO" id="GO:0009306">
    <property type="term" value="P:protein secretion"/>
    <property type="evidence" value="ECO:0007669"/>
    <property type="project" value="InterPro"/>
</dbReference>
<evidence type="ECO:0000256" key="2">
    <source>
        <dbReference type="ARBA" id="ARBA00022448"/>
    </source>
</evidence>
<evidence type="ECO:0000256" key="5">
    <source>
        <dbReference type="ARBA" id="ARBA00022927"/>
    </source>
</evidence>
<dbReference type="PANTHER" id="PTHR33910:SF1">
    <property type="entry name" value="PROTEIN TRANSLOCASE SUBUNIT SECE"/>
    <property type="match status" value="1"/>
</dbReference>
<evidence type="ECO:0000256" key="8">
    <source>
        <dbReference type="ARBA" id="ARBA00023136"/>
    </source>
</evidence>
<dbReference type="GO" id="GO:0043952">
    <property type="term" value="P:protein transport by the Sec complex"/>
    <property type="evidence" value="ECO:0007669"/>
    <property type="project" value="TreeGrafter"/>
</dbReference>
<evidence type="ECO:0000256" key="3">
    <source>
        <dbReference type="ARBA" id="ARBA00022475"/>
    </source>
</evidence>
<dbReference type="GO" id="GO:0008320">
    <property type="term" value="F:protein transmembrane transporter activity"/>
    <property type="evidence" value="ECO:0007669"/>
    <property type="project" value="InterPro"/>
</dbReference>
<dbReference type="EMBL" id="CAFBMB010000125">
    <property type="protein sequence ID" value="CAB4907353.1"/>
    <property type="molecule type" value="Genomic_DNA"/>
</dbReference>
<reference evidence="11" key="1">
    <citation type="submission" date="2020-05" db="EMBL/GenBank/DDBJ databases">
        <authorList>
            <person name="Chiriac C."/>
            <person name="Salcher M."/>
            <person name="Ghai R."/>
            <person name="Kavagutti S V."/>
        </authorList>
    </citation>
    <scope>NUCLEOTIDE SEQUENCE</scope>
</reference>
<dbReference type="InterPro" id="IPR038379">
    <property type="entry name" value="SecE_sf"/>
</dbReference>
<keyword evidence="8 10" id="KW-0472">Membrane</keyword>
<keyword evidence="3" id="KW-1003">Cell membrane</keyword>
<keyword evidence="4 10" id="KW-0812">Transmembrane</keyword>
<evidence type="ECO:0000256" key="10">
    <source>
        <dbReference type="SAM" id="Phobius"/>
    </source>
</evidence>
<keyword evidence="6 10" id="KW-1133">Transmembrane helix</keyword>
<dbReference type="InterPro" id="IPR001901">
    <property type="entry name" value="Translocase_SecE/Sec61-g"/>
</dbReference>
<dbReference type="HAMAP" id="MF_00422">
    <property type="entry name" value="SecE"/>
    <property type="match status" value="1"/>
</dbReference>